<dbReference type="InterPro" id="IPR056884">
    <property type="entry name" value="NPHP3-like_N"/>
</dbReference>
<dbReference type="EMBL" id="KZ559118">
    <property type="protein sequence ID" value="PLB42131.1"/>
    <property type="molecule type" value="Genomic_DNA"/>
</dbReference>
<dbReference type="OrthoDB" id="1577640at2759"/>
<dbReference type="Pfam" id="PF22939">
    <property type="entry name" value="WHD_GPIID"/>
    <property type="match status" value="1"/>
</dbReference>
<dbReference type="GO" id="GO:0003824">
    <property type="term" value="F:catalytic activity"/>
    <property type="evidence" value="ECO:0007669"/>
    <property type="project" value="InterPro"/>
</dbReference>
<dbReference type="PROSITE" id="PS50297">
    <property type="entry name" value="ANK_REP_REGION"/>
    <property type="match status" value="3"/>
</dbReference>
<dbReference type="PANTHER" id="PTHR46082:SF11">
    <property type="entry name" value="AAA+ ATPASE DOMAIN-CONTAINING PROTEIN-RELATED"/>
    <property type="match status" value="1"/>
</dbReference>
<dbReference type="PANTHER" id="PTHR46082">
    <property type="entry name" value="ATP/GTP-BINDING PROTEIN-RELATED"/>
    <property type="match status" value="1"/>
</dbReference>
<proteinExistence type="predicted"/>
<dbReference type="InterPro" id="IPR035994">
    <property type="entry name" value="Nucleoside_phosphorylase_sf"/>
</dbReference>
<protein>
    <submittedName>
        <fullName evidence="6">Ankyrin repeat-containing domain protein</fullName>
    </submittedName>
</protein>
<feature type="repeat" description="ANK" evidence="2">
    <location>
        <begin position="1086"/>
        <end position="1118"/>
    </location>
</feature>
<dbReference type="SUPFAM" id="SSF53167">
    <property type="entry name" value="Purine and uridine phosphorylases"/>
    <property type="match status" value="1"/>
</dbReference>
<gene>
    <name evidence="6" type="ORF">BDW47DRAFT_131425</name>
</gene>
<reference evidence="6 7" key="1">
    <citation type="submission" date="2017-12" db="EMBL/GenBank/DDBJ databases">
        <authorList>
            <consortium name="DOE Joint Genome Institute"/>
            <person name="Haridas S."/>
            <person name="Kjaerbolling I."/>
            <person name="Vesth T.C."/>
            <person name="Frisvad J.C."/>
            <person name="Nybo J.L."/>
            <person name="Theobald S."/>
            <person name="Kuo A."/>
            <person name="Bowyer P."/>
            <person name="Matsuda Y."/>
            <person name="Mondo S."/>
            <person name="Lyhne E.K."/>
            <person name="Kogle M.E."/>
            <person name="Clum A."/>
            <person name="Lipzen A."/>
            <person name="Salamov A."/>
            <person name="Ngan C.Y."/>
            <person name="Daum C."/>
            <person name="Chiniquy J."/>
            <person name="Barry K."/>
            <person name="LaButti K."/>
            <person name="Simmons B.A."/>
            <person name="Magnuson J.K."/>
            <person name="Mortensen U.H."/>
            <person name="Larsen T.O."/>
            <person name="Grigoriev I.V."/>
            <person name="Baker S.E."/>
            <person name="Andersen M.R."/>
            <person name="Nordberg H.P."/>
            <person name="Cantor M.N."/>
            <person name="Hua S.X."/>
        </authorList>
    </citation>
    <scope>NUCLEOTIDE SEQUENCE [LARGE SCALE GENOMIC DNA]</scope>
    <source>
        <strain evidence="6 7">CBS 102.13</strain>
    </source>
</reference>
<dbReference type="Proteomes" id="UP000234585">
    <property type="component" value="Unassembled WGS sequence"/>
</dbReference>
<dbReference type="SMART" id="SM00248">
    <property type="entry name" value="ANK"/>
    <property type="match status" value="10"/>
</dbReference>
<evidence type="ECO:0000256" key="1">
    <source>
        <dbReference type="ARBA" id="ARBA00022737"/>
    </source>
</evidence>
<keyword evidence="7" id="KW-1185">Reference proteome</keyword>
<accession>A0A2I2FNB9</accession>
<evidence type="ECO:0000259" key="5">
    <source>
        <dbReference type="Pfam" id="PF24883"/>
    </source>
</evidence>
<dbReference type="PROSITE" id="PS50088">
    <property type="entry name" value="ANK_REPEAT"/>
    <property type="match status" value="4"/>
</dbReference>
<dbReference type="SUPFAM" id="SSF48403">
    <property type="entry name" value="Ankyrin repeat"/>
    <property type="match status" value="2"/>
</dbReference>
<feature type="repeat" description="ANK" evidence="2">
    <location>
        <begin position="812"/>
        <end position="844"/>
    </location>
</feature>
<evidence type="ECO:0000256" key="2">
    <source>
        <dbReference type="PROSITE-ProRule" id="PRU00023"/>
    </source>
</evidence>
<sequence>MSTRTILRHEYTVAWICAFGHNIVIACLPSGVYGTNSATSSVAHLKRTFPSIRFGLMVGVGGGVPFNGADVRLGDVVVSMPTEKYGGVFQYDQGKMCHGHLEPTGCLNKPSPLLLTVLSKMRASYVLPESKPKRIVADSLQRHQAIGHFSRPHNDWLFHAMYEHHRGNPNCLSCDKEKLVLREPRATDEPHIHYGLIASGNQVMKDAQTRDSIAKDLPALCFEMEAAGIMDQLSCLVIRGICDYCDSHKQKNWQGYAALAASAYTKALLSLVPLVQGTVSEEGFEFTERKGSLAILLNTDPEQHISSWKRRKVNRTPGTCSWFLESTELTSWFRRDHDIDSLEQNVLWLYGNPGIGKSTMAMTLVEELPKKDYFTDGHNILSFFFCEASHEHQRGATSILRGLICQILNQYPPFMRSVMSRYEVRCDDLTSFDTLWAVLMDVGRAVEGPEIYCIVDALDECAADSQDMLLQQIYHSFSEERVSSSAPHKLHMLIISRPYPDHESCLSIFRCIDLGSCEGVERDLEDMIQDTVKKLARRNRYTETVSREVSRILKDKAEGTFLWVGIVYDELKSVRSWKVIERLHAYPRGLHSLYKNLLDAAVKSTTVDSPDDYPLIRRILEFVAFAIRPLTLMEIAEACQLYLDKDLDTRLQFTRDIIGLCHLLIVVDKDHVRMLHGSVQDFLQMEMQDINPKVSNYALSHRCIEVVLQYCWPGMDRSTLDSSQGFLGYSVLHWPEHANLAGTEFTVSREIEQFCRNRRGTWKRWLDSHDYMKRCSGGDPVTGLSATHVAARWGIIPLILCFQDELEEEDLDGETPLLTAARHSQLDVIKILVDSGAYVDALNNDHQNALHITCKNSHDKACKLADFLLDSGVSSYEHDKDNMTPFLYAIGNSHIELAQVFLRHGFEVRQSFQRQWWPERRLVNTITHSLHDQQVVARDNGDSGLTALHFSALNACSKMTAFLLRHGADPNARSDFSDTPLHLAIRRRLIGRNYDDVWENGGYVNECFKIFINHESEEAFDIYRLVDNTGVDIVETLLESETIDVDLANSAGDCPQHVIDFGKDYAWPILRKLIEKGADSSRLNGSHQTCLHLASKRGNLEVVRNLVADGHDILLNDIDGLNPFHYALDHGCLGVVQFMSEARDSELSDVWDSLDNHGRTPLHHHVSSVFCYTDMVDFLIQRGCNINTPDGKGNSSLHLYVDSFHLKVDKEMFFFFIRKGADPLWVNERQENLAHLLMHHRGADHELLKFLFDSGLDPAARDTDGKCFIHHGAIYGVFTKELVEFLHSRGALDMQSRDSAGKTPLDYAEEKTHQGFSDFELLHSAWKWRESFDNLSAVTSMLL</sequence>
<evidence type="ECO:0000313" key="7">
    <source>
        <dbReference type="Proteomes" id="UP000234585"/>
    </source>
</evidence>
<dbReference type="Pfam" id="PF24883">
    <property type="entry name" value="NPHP3_N"/>
    <property type="match status" value="1"/>
</dbReference>
<keyword evidence="2" id="KW-0040">ANK repeat</keyword>
<dbReference type="GeneID" id="36524465"/>
<dbReference type="InterPro" id="IPR053137">
    <property type="entry name" value="NLR-like"/>
</dbReference>
<dbReference type="PROSITE" id="PS51257">
    <property type="entry name" value="PROKAR_LIPOPROTEIN"/>
    <property type="match status" value="1"/>
</dbReference>
<feature type="repeat" description="ANK" evidence="2">
    <location>
        <begin position="1157"/>
        <end position="1191"/>
    </location>
</feature>
<name>A0A2I2FNB9_ASPCN</name>
<dbReference type="Pfam" id="PF12796">
    <property type="entry name" value="Ank_2"/>
    <property type="match status" value="2"/>
</dbReference>
<dbReference type="InterPro" id="IPR036770">
    <property type="entry name" value="Ankyrin_rpt-contain_sf"/>
</dbReference>
<dbReference type="GO" id="GO:0009116">
    <property type="term" value="P:nucleoside metabolic process"/>
    <property type="evidence" value="ECO:0007669"/>
    <property type="project" value="InterPro"/>
</dbReference>
<feature type="transmembrane region" description="Helical" evidence="3">
    <location>
        <begin position="12"/>
        <end position="33"/>
    </location>
</feature>
<keyword evidence="3" id="KW-0812">Transmembrane</keyword>
<evidence type="ECO:0000313" key="6">
    <source>
        <dbReference type="EMBL" id="PLB42131.1"/>
    </source>
</evidence>
<keyword evidence="3" id="KW-1133">Transmembrane helix</keyword>
<evidence type="ECO:0000256" key="3">
    <source>
        <dbReference type="SAM" id="Phobius"/>
    </source>
</evidence>
<dbReference type="SUPFAM" id="SSF52540">
    <property type="entry name" value="P-loop containing nucleoside triphosphate hydrolases"/>
    <property type="match status" value="1"/>
</dbReference>
<dbReference type="Pfam" id="PF00023">
    <property type="entry name" value="Ank"/>
    <property type="match status" value="2"/>
</dbReference>
<feature type="domain" description="Nephrocystin 3-like N-terminal" evidence="5">
    <location>
        <begin position="318"/>
        <end position="497"/>
    </location>
</feature>
<dbReference type="Gene3D" id="3.40.50.300">
    <property type="entry name" value="P-loop containing nucleotide triphosphate hydrolases"/>
    <property type="match status" value="1"/>
</dbReference>
<organism evidence="6 7">
    <name type="scientific">Aspergillus candidus</name>
    <dbReference type="NCBI Taxonomy" id="41067"/>
    <lineage>
        <taxon>Eukaryota</taxon>
        <taxon>Fungi</taxon>
        <taxon>Dikarya</taxon>
        <taxon>Ascomycota</taxon>
        <taxon>Pezizomycotina</taxon>
        <taxon>Eurotiomycetes</taxon>
        <taxon>Eurotiomycetidae</taxon>
        <taxon>Eurotiales</taxon>
        <taxon>Aspergillaceae</taxon>
        <taxon>Aspergillus</taxon>
        <taxon>Aspergillus subgen. Circumdati</taxon>
    </lineage>
</organism>
<dbReference type="InterPro" id="IPR002110">
    <property type="entry name" value="Ankyrin_rpt"/>
</dbReference>
<keyword evidence="3" id="KW-0472">Membrane</keyword>
<dbReference type="InterPro" id="IPR027417">
    <property type="entry name" value="P-loop_NTPase"/>
</dbReference>
<dbReference type="Gene3D" id="1.25.40.20">
    <property type="entry name" value="Ankyrin repeat-containing domain"/>
    <property type="match status" value="3"/>
</dbReference>
<dbReference type="InterPro" id="IPR054471">
    <property type="entry name" value="GPIID_WHD"/>
</dbReference>
<feature type="domain" description="GPI inositol-deacylase winged helix" evidence="4">
    <location>
        <begin position="616"/>
        <end position="687"/>
    </location>
</feature>
<dbReference type="RefSeq" id="XP_024676143.1">
    <property type="nucleotide sequence ID" value="XM_024817305.1"/>
</dbReference>
<evidence type="ECO:0000259" key="4">
    <source>
        <dbReference type="Pfam" id="PF22939"/>
    </source>
</evidence>
<dbReference type="Gene3D" id="3.40.50.1580">
    <property type="entry name" value="Nucleoside phosphorylase domain"/>
    <property type="match status" value="1"/>
</dbReference>
<dbReference type="STRING" id="41067.A0A2I2FNB9"/>
<feature type="repeat" description="ANK" evidence="2">
    <location>
        <begin position="943"/>
        <end position="975"/>
    </location>
</feature>
<keyword evidence="1" id="KW-0677">Repeat</keyword>